<feature type="transmembrane region" description="Helical" evidence="5">
    <location>
        <begin position="38"/>
        <end position="61"/>
    </location>
</feature>
<gene>
    <name evidence="7" type="ORF">VCUG_01849</name>
</gene>
<organism evidence="7 8">
    <name type="scientific">Vavraia culicis (isolate floridensis)</name>
    <name type="common">Microsporidian parasite</name>
    <dbReference type="NCBI Taxonomy" id="948595"/>
    <lineage>
        <taxon>Eukaryota</taxon>
        <taxon>Fungi</taxon>
        <taxon>Fungi incertae sedis</taxon>
        <taxon>Microsporidia</taxon>
        <taxon>Pleistophoridae</taxon>
        <taxon>Vavraia</taxon>
    </lineage>
</organism>
<dbReference type="OMA" id="YEMHHIR"/>
<dbReference type="SUPFAM" id="SSF103473">
    <property type="entry name" value="MFS general substrate transporter"/>
    <property type="match status" value="1"/>
</dbReference>
<dbReference type="Proteomes" id="UP000011081">
    <property type="component" value="Unassembled WGS sequence"/>
</dbReference>
<dbReference type="Pfam" id="PF12832">
    <property type="entry name" value="MFS_1_like"/>
    <property type="match status" value="1"/>
</dbReference>
<feature type="transmembrane region" description="Helical" evidence="5">
    <location>
        <begin position="404"/>
        <end position="430"/>
    </location>
</feature>
<feature type="transmembrane region" description="Helical" evidence="5">
    <location>
        <begin position="96"/>
        <end position="125"/>
    </location>
</feature>
<feature type="transmembrane region" description="Helical" evidence="5">
    <location>
        <begin position="145"/>
        <end position="166"/>
    </location>
</feature>
<evidence type="ECO:0000256" key="1">
    <source>
        <dbReference type="ARBA" id="ARBA00004141"/>
    </source>
</evidence>
<reference evidence="8" key="1">
    <citation type="submission" date="2011-03" db="EMBL/GenBank/DDBJ databases">
        <title>The genome sequence of Vavraia culicis strain floridensis.</title>
        <authorList>
            <consortium name="The Broad Institute Genome Sequencing Platform"/>
            <person name="Cuomo C."/>
            <person name="Becnel J."/>
            <person name="Sanscrainte N."/>
            <person name="Young S.K."/>
            <person name="Zeng Q."/>
            <person name="Gargeya S."/>
            <person name="Fitzgerald M."/>
            <person name="Haas B."/>
            <person name="Abouelleil A."/>
            <person name="Alvarado L."/>
            <person name="Arachchi H.M."/>
            <person name="Berlin A."/>
            <person name="Chapman S.B."/>
            <person name="Gearin G."/>
            <person name="Goldberg J."/>
            <person name="Griggs A."/>
            <person name="Gujja S."/>
            <person name="Hansen M."/>
            <person name="Heiman D."/>
            <person name="Howarth C."/>
            <person name="Larimer J."/>
            <person name="Lui A."/>
            <person name="MacDonald P.J.P."/>
            <person name="McCowen C."/>
            <person name="Montmayeur A."/>
            <person name="Murphy C."/>
            <person name="Neiman D."/>
            <person name="Pearson M."/>
            <person name="Priest M."/>
            <person name="Roberts A."/>
            <person name="Saif S."/>
            <person name="Shea T."/>
            <person name="Sisk P."/>
            <person name="Stolte C."/>
            <person name="Sykes S."/>
            <person name="Wortman J."/>
            <person name="Nusbaum C."/>
            <person name="Birren B."/>
        </authorList>
    </citation>
    <scope>NUCLEOTIDE SEQUENCE [LARGE SCALE GENOMIC DNA]</scope>
    <source>
        <strain evidence="8">floridensis</strain>
    </source>
</reference>
<dbReference type="OrthoDB" id="10366299at2759"/>
<keyword evidence="4 5" id="KW-0472">Membrane</keyword>
<evidence type="ECO:0000313" key="7">
    <source>
        <dbReference type="EMBL" id="ELA46699.1"/>
    </source>
</evidence>
<keyword evidence="3 5" id="KW-1133">Transmembrane helix</keyword>
<feature type="domain" description="Major facilitator superfamily associated" evidence="6">
    <location>
        <begin position="46"/>
        <end position="376"/>
    </location>
</feature>
<dbReference type="HOGENOM" id="CLU_054257_0_0_1"/>
<dbReference type="InParanoid" id="L2GST7"/>
<feature type="transmembrane region" description="Helical" evidence="5">
    <location>
        <begin position="217"/>
        <end position="237"/>
    </location>
</feature>
<dbReference type="InterPro" id="IPR036259">
    <property type="entry name" value="MFS_trans_sf"/>
</dbReference>
<dbReference type="Gene3D" id="1.20.1250.20">
    <property type="entry name" value="MFS general substrate transporter like domains"/>
    <property type="match status" value="1"/>
</dbReference>
<evidence type="ECO:0000256" key="4">
    <source>
        <dbReference type="ARBA" id="ARBA00023136"/>
    </source>
</evidence>
<dbReference type="GO" id="GO:0016020">
    <property type="term" value="C:membrane"/>
    <property type="evidence" value="ECO:0007669"/>
    <property type="project" value="UniProtKB-SubCell"/>
</dbReference>
<feature type="transmembrane region" description="Helical" evidence="5">
    <location>
        <begin position="284"/>
        <end position="308"/>
    </location>
</feature>
<keyword evidence="8" id="KW-1185">Reference proteome</keyword>
<dbReference type="VEuPathDB" id="MicrosporidiaDB:VCUG_01849"/>
<feature type="transmembrane region" description="Helical" evidence="5">
    <location>
        <begin position="67"/>
        <end position="89"/>
    </location>
</feature>
<dbReference type="EMBL" id="GL877436">
    <property type="protein sequence ID" value="ELA46699.1"/>
    <property type="molecule type" value="Genomic_DNA"/>
</dbReference>
<feature type="transmembrane region" description="Helical" evidence="5">
    <location>
        <begin position="362"/>
        <end position="384"/>
    </location>
</feature>
<evidence type="ECO:0000256" key="5">
    <source>
        <dbReference type="SAM" id="Phobius"/>
    </source>
</evidence>
<evidence type="ECO:0000256" key="3">
    <source>
        <dbReference type="ARBA" id="ARBA00022989"/>
    </source>
</evidence>
<feature type="transmembrane region" description="Helical" evidence="5">
    <location>
        <begin position="258"/>
        <end position="278"/>
    </location>
</feature>
<evidence type="ECO:0000256" key="2">
    <source>
        <dbReference type="ARBA" id="ARBA00022692"/>
    </source>
</evidence>
<proteinExistence type="predicted"/>
<protein>
    <recommendedName>
        <fullName evidence="6">Major facilitator superfamily associated domain-containing protein</fullName>
    </recommendedName>
</protein>
<keyword evidence="2 5" id="KW-0812">Transmembrane</keyword>
<evidence type="ECO:0000259" key="6">
    <source>
        <dbReference type="Pfam" id="PF12832"/>
    </source>
</evidence>
<dbReference type="GeneID" id="19879719"/>
<dbReference type="RefSeq" id="XP_008074862.1">
    <property type="nucleotide sequence ID" value="XM_008076671.1"/>
</dbReference>
<dbReference type="InterPro" id="IPR024989">
    <property type="entry name" value="MFS_assoc_dom"/>
</dbReference>
<comment type="subcellular location">
    <subcellularLocation>
        <location evidence="1">Membrane</location>
        <topology evidence="1">Multi-pass membrane protein</topology>
    </subcellularLocation>
</comment>
<name>L2GST7_VAVCU</name>
<dbReference type="AlphaFoldDB" id="L2GST7"/>
<accession>L2GST7</accession>
<evidence type="ECO:0000313" key="8">
    <source>
        <dbReference type="Proteomes" id="UP000011081"/>
    </source>
</evidence>
<feature type="transmembrane region" description="Helical" evidence="5">
    <location>
        <begin position="173"/>
        <end position="197"/>
    </location>
</feature>
<feature type="transmembrane region" description="Helical" evidence="5">
    <location>
        <begin position="6"/>
        <end position="26"/>
    </location>
</feature>
<sequence>MHKNFILFNFAAFLLHSCYATTRHFWFHITSECIFIKVRLNCFIQIMGCLSIPSAFIWSYLADRTKWHRQIIAINILLYILASVINFKLKDIGGKYIVQCGCVLATLLREIAIGGTFSIFFALVLNYTKRTNSSNRNVGIVKMSGIFGIIFVMMVLGIAGCFFPALKEGKRNIALAMCVLSGVLSALVVFFSLPEFIKPETVLFKKKISVKDFFRKIYQYTNPIILTFFITTVLIGLNRMALDNFSASFCRLIGYEMHHIRLFFGFRMILEAIILFYSESVCKLIGVYHLLLLAAVCTVFRTFIHTVVDLLQASKYRKASFICAVEAFKAISTSAYFYSSTLIFRSFAKYDTQTLALGLNNCAYNGMPSVLFSIISLIISNPLSSGSSSGSNTTVLDERAQYKYFLTFFQIVTIASFFGVIITAVGIYLVKRNKLENFEWTMHK</sequence>